<dbReference type="HOGENOM" id="CLU_165255_2_0_3"/>
<evidence type="ECO:0000259" key="1">
    <source>
        <dbReference type="Pfam" id="PF01206"/>
    </source>
</evidence>
<accession>A9B9L6</accession>
<name>A9B9L6_PROM4</name>
<dbReference type="InterPro" id="IPR001455">
    <property type="entry name" value="TusA-like"/>
</dbReference>
<dbReference type="CDD" id="cd00291">
    <property type="entry name" value="SirA_YedF_YeeD"/>
    <property type="match status" value="1"/>
</dbReference>
<organism evidence="2 3">
    <name type="scientific">Prochlorococcus marinus (strain MIT 9211)</name>
    <dbReference type="NCBI Taxonomy" id="93059"/>
    <lineage>
        <taxon>Bacteria</taxon>
        <taxon>Bacillati</taxon>
        <taxon>Cyanobacteriota</taxon>
        <taxon>Cyanophyceae</taxon>
        <taxon>Synechococcales</taxon>
        <taxon>Prochlorococcaceae</taxon>
        <taxon>Prochlorococcus</taxon>
    </lineage>
</organism>
<evidence type="ECO:0000313" key="3">
    <source>
        <dbReference type="Proteomes" id="UP000000788"/>
    </source>
</evidence>
<reference evidence="2 3" key="1">
    <citation type="journal article" date="2007" name="PLoS Genet.">
        <title>Patterns and implications of gene gain and loss in the evolution of Prochlorococcus.</title>
        <authorList>
            <person name="Kettler G.C."/>
            <person name="Martiny A.C."/>
            <person name="Huang K."/>
            <person name="Zucker J."/>
            <person name="Coleman M.L."/>
            <person name="Rodrigue S."/>
            <person name="Chen F."/>
            <person name="Lapidus A."/>
            <person name="Ferriera S."/>
            <person name="Johnson J."/>
            <person name="Steglich C."/>
            <person name="Church G.M."/>
            <person name="Richardson P."/>
            <person name="Chisholm S.W."/>
        </authorList>
    </citation>
    <scope>NUCLEOTIDE SEQUENCE [LARGE SCALE GENOMIC DNA]</scope>
    <source>
        <strain evidence="3">MIT 9211</strain>
    </source>
</reference>
<dbReference type="STRING" id="93059.P9211_00181"/>
<protein>
    <recommendedName>
        <fullName evidence="1">UPF0033 domain-containing protein</fullName>
    </recommendedName>
</protein>
<dbReference type="AlphaFoldDB" id="A9B9L6"/>
<feature type="domain" description="UPF0033" evidence="1">
    <location>
        <begin position="11"/>
        <end position="77"/>
    </location>
</feature>
<dbReference type="Proteomes" id="UP000000788">
    <property type="component" value="Chromosome"/>
</dbReference>
<dbReference type="SUPFAM" id="SSF64307">
    <property type="entry name" value="SirA-like"/>
    <property type="match status" value="1"/>
</dbReference>
<dbReference type="RefSeq" id="WP_012194574.1">
    <property type="nucleotide sequence ID" value="NC_009976.1"/>
</dbReference>
<keyword evidence="3" id="KW-1185">Reference proteome</keyword>
<sequence length="82" mass="9282">MNNESSLNNVYLNLRGTPCPVNFIKSSLAIEKLDFNQSLTIDLDKGEPEKMVLPGLRDAGHKVKVILDEIDWLRIRVISSEE</sequence>
<dbReference type="eggNOG" id="COG0425">
    <property type="taxonomic scope" value="Bacteria"/>
</dbReference>
<evidence type="ECO:0000313" key="2">
    <source>
        <dbReference type="EMBL" id="ABX07949.1"/>
    </source>
</evidence>
<dbReference type="Pfam" id="PF01206">
    <property type="entry name" value="TusA"/>
    <property type="match status" value="1"/>
</dbReference>
<dbReference type="Gene3D" id="3.30.110.40">
    <property type="entry name" value="TusA-like domain"/>
    <property type="match status" value="1"/>
</dbReference>
<dbReference type="KEGG" id="pmj:P9211_00181"/>
<gene>
    <name evidence="2" type="ordered locus">P9211_00181</name>
</gene>
<dbReference type="OrthoDB" id="9794210at2"/>
<dbReference type="InterPro" id="IPR036868">
    <property type="entry name" value="TusA-like_sf"/>
</dbReference>
<dbReference type="EMBL" id="CP000878">
    <property type="protein sequence ID" value="ABX07949.1"/>
    <property type="molecule type" value="Genomic_DNA"/>
</dbReference>
<proteinExistence type="predicted"/>